<feature type="compositionally biased region" description="Basic and acidic residues" evidence="1">
    <location>
        <begin position="53"/>
        <end position="62"/>
    </location>
</feature>
<feature type="region of interest" description="Disordered" evidence="1">
    <location>
        <begin position="341"/>
        <end position="369"/>
    </location>
</feature>
<reference evidence="2" key="1">
    <citation type="submission" date="2021-01" db="EMBL/GenBank/DDBJ databases">
        <authorList>
            <person name="Corre E."/>
            <person name="Pelletier E."/>
            <person name="Niang G."/>
            <person name="Scheremetjew M."/>
            <person name="Finn R."/>
            <person name="Kale V."/>
            <person name="Holt S."/>
            <person name="Cochrane G."/>
            <person name="Meng A."/>
            <person name="Brown T."/>
            <person name="Cohen L."/>
        </authorList>
    </citation>
    <scope>NUCLEOTIDE SEQUENCE</scope>
    <source>
        <strain evidence="2">E4-10</strain>
    </source>
</reference>
<dbReference type="AlphaFoldDB" id="A0A7S0K169"/>
<sequence>MARAVCHVCNAWISGPVTEHLAACCLEQMPSPAGASGDARAAKRPRSHSGQLDSDRTQRARAADGTNAAGSGPAPEELPLVWSSMVTRPLSEEELEELEDGPELEGLGMPWPTNDIFATEAEFWLSRLQAWPRVASVPALEAGIDDSPVVQAPRQSLLLRRSRRASAAPVPRSARRGTLVQFTAFTEAGGPLHGRCVWVFAKEGCSVAALLAAAATHFVPGKRAAAPFDAWRGAAVPSSAAAAASSGRPDAAASTPATVDPVSWSMWVAHASPAGPLFDEGSMIGPSARLEEVFGAGWAAGAPGAPVIGRLRFPAGPLLVVVGHPLAGGLRLGVNATASGAPSHGAASAEAPSGRAAPAAADRPSQGFGLPEALPQEECAVLAALWAVPECVQCRGAPAAVRVTPDGAEELGCAPGASCGRCAQAAVLRAAGELAALAAQQPLAALVSRAEAQHEAARAGEDVNEIEEACDEPLDEEGLREEQGDASAALMLATMGAWHYWKQLVSSGSPVPLLPQQLQGTVPRWAALLGADELRELLVPLLPPSLVRRDLRAQLALGDTWAE</sequence>
<feature type="region of interest" description="Disordered" evidence="1">
    <location>
        <begin position="32"/>
        <end position="80"/>
    </location>
</feature>
<proteinExistence type="predicted"/>
<evidence type="ECO:0000256" key="1">
    <source>
        <dbReference type="SAM" id="MobiDB-lite"/>
    </source>
</evidence>
<accession>A0A7S0K169</accession>
<protein>
    <submittedName>
        <fullName evidence="2">Uncharacterized protein</fullName>
    </submittedName>
</protein>
<evidence type="ECO:0000313" key="2">
    <source>
        <dbReference type="EMBL" id="CAD8566093.1"/>
    </source>
</evidence>
<organism evidence="2">
    <name type="scientific">Cafeteria roenbergensis</name>
    <name type="common">Marine flagellate</name>
    <dbReference type="NCBI Taxonomy" id="33653"/>
    <lineage>
        <taxon>Eukaryota</taxon>
        <taxon>Sar</taxon>
        <taxon>Stramenopiles</taxon>
        <taxon>Bigyra</taxon>
        <taxon>Opalozoa</taxon>
        <taxon>Bicosoecida</taxon>
        <taxon>Cafeteriaceae</taxon>
        <taxon>Cafeteria</taxon>
    </lineage>
</organism>
<gene>
    <name evidence="2" type="ORF">CROE0942_LOCUS10472</name>
</gene>
<dbReference type="EMBL" id="HBET01015565">
    <property type="protein sequence ID" value="CAD8566093.1"/>
    <property type="molecule type" value="Transcribed_RNA"/>
</dbReference>
<name>A0A7S0K169_CAFRO</name>
<feature type="compositionally biased region" description="Low complexity" evidence="1">
    <location>
        <begin position="341"/>
        <end position="361"/>
    </location>
</feature>